<name>A0A1M7K894_9FLAO</name>
<evidence type="ECO:0000313" key="4">
    <source>
        <dbReference type="EMBL" id="SHM61509.1"/>
    </source>
</evidence>
<feature type="domain" description="Response regulatory" evidence="2">
    <location>
        <begin position="51"/>
        <end position="162"/>
    </location>
</feature>
<dbReference type="GO" id="GO:0000156">
    <property type="term" value="F:phosphorelay response regulator activity"/>
    <property type="evidence" value="ECO:0007669"/>
    <property type="project" value="InterPro"/>
</dbReference>
<dbReference type="InterPro" id="IPR007492">
    <property type="entry name" value="LytTR_DNA-bd_dom"/>
</dbReference>
<dbReference type="GO" id="GO:0003677">
    <property type="term" value="F:DNA binding"/>
    <property type="evidence" value="ECO:0007669"/>
    <property type="project" value="InterPro"/>
</dbReference>
<dbReference type="InterPro" id="IPR001789">
    <property type="entry name" value="Sig_transdc_resp-reg_receiver"/>
</dbReference>
<dbReference type="STRING" id="946677.SAMN05444484_107235"/>
<protein>
    <submittedName>
        <fullName evidence="4">Two component transcriptional regulator, LytTR family</fullName>
    </submittedName>
</protein>
<evidence type="ECO:0000313" key="5">
    <source>
        <dbReference type="Proteomes" id="UP000184028"/>
    </source>
</evidence>
<evidence type="ECO:0000259" key="2">
    <source>
        <dbReference type="PROSITE" id="PS50110"/>
    </source>
</evidence>
<dbReference type="SUPFAM" id="SSF52172">
    <property type="entry name" value="CheY-like"/>
    <property type="match status" value="1"/>
</dbReference>
<dbReference type="InterPro" id="IPR011006">
    <property type="entry name" value="CheY-like_superfamily"/>
</dbReference>
<dbReference type="InterPro" id="IPR046947">
    <property type="entry name" value="LytR-like"/>
</dbReference>
<evidence type="ECO:0000259" key="3">
    <source>
        <dbReference type="PROSITE" id="PS50930"/>
    </source>
</evidence>
<reference evidence="5" key="1">
    <citation type="submission" date="2016-11" db="EMBL/GenBank/DDBJ databases">
        <authorList>
            <person name="Varghese N."/>
            <person name="Submissions S."/>
        </authorList>
    </citation>
    <scope>NUCLEOTIDE SEQUENCE [LARGE SCALE GENOMIC DNA]</scope>
    <source>
        <strain evidence="5">DSM 24724</strain>
    </source>
</reference>
<evidence type="ECO:0000256" key="1">
    <source>
        <dbReference type="PROSITE-ProRule" id="PRU00169"/>
    </source>
</evidence>
<dbReference type="PROSITE" id="PS50930">
    <property type="entry name" value="HTH_LYTTR"/>
    <property type="match status" value="1"/>
</dbReference>
<dbReference type="Pfam" id="PF04397">
    <property type="entry name" value="LytTR"/>
    <property type="match status" value="1"/>
</dbReference>
<feature type="modified residue" description="4-aspartylphosphate" evidence="1">
    <location>
        <position position="102"/>
    </location>
</feature>
<gene>
    <name evidence="4" type="ORF">SAMN05444484_107235</name>
</gene>
<dbReference type="Gene3D" id="2.40.50.1020">
    <property type="entry name" value="LytTr DNA-binding domain"/>
    <property type="match status" value="1"/>
</dbReference>
<keyword evidence="1" id="KW-0597">Phosphoprotein</keyword>
<dbReference type="Pfam" id="PF00072">
    <property type="entry name" value="Response_reg"/>
    <property type="match status" value="1"/>
</dbReference>
<dbReference type="PANTHER" id="PTHR37299">
    <property type="entry name" value="TRANSCRIPTIONAL REGULATOR-RELATED"/>
    <property type="match status" value="1"/>
</dbReference>
<sequence>MTFVVKFLTTDYKGQKDFKRKKSKNLYETFSNTENQTLNKNTNMNMNMNMKCLVIDDEPIARNGIVDFVSKIDFIEVIGTCASALEATSYVQEKQVDLLFLDINMPYLSGLEFLESLDNPPLVIFTTAYSEHALDGYRLQVVDYLLKPITFQRFYQACLKAKQWHQMIQSPKQNQLDPYLYVRQEEGFQKISWVDILYIEGMQNYAKLHFKDKVIVIHQTMISLEETLPAEIFFRIHKSFLVNITHIDSVSGGRLFVKGQELPISRTRREALLKEVVYKNLLSR</sequence>
<accession>A0A1M7K894</accession>
<dbReference type="Proteomes" id="UP000184028">
    <property type="component" value="Unassembled WGS sequence"/>
</dbReference>
<dbReference type="EMBL" id="FRBT01000007">
    <property type="protein sequence ID" value="SHM61509.1"/>
    <property type="molecule type" value="Genomic_DNA"/>
</dbReference>
<dbReference type="Gene3D" id="3.40.50.2300">
    <property type="match status" value="1"/>
</dbReference>
<dbReference type="AlphaFoldDB" id="A0A1M7K894"/>
<dbReference type="PROSITE" id="PS50110">
    <property type="entry name" value="RESPONSE_REGULATORY"/>
    <property type="match status" value="1"/>
</dbReference>
<dbReference type="SMART" id="SM00850">
    <property type="entry name" value="LytTR"/>
    <property type="match status" value="1"/>
</dbReference>
<dbReference type="PANTHER" id="PTHR37299:SF1">
    <property type="entry name" value="STAGE 0 SPORULATION PROTEIN A HOMOLOG"/>
    <property type="match status" value="1"/>
</dbReference>
<proteinExistence type="predicted"/>
<organism evidence="4 5">
    <name type="scientific">Flavobacterium chilense</name>
    <dbReference type="NCBI Taxonomy" id="946677"/>
    <lineage>
        <taxon>Bacteria</taxon>
        <taxon>Pseudomonadati</taxon>
        <taxon>Bacteroidota</taxon>
        <taxon>Flavobacteriia</taxon>
        <taxon>Flavobacteriales</taxon>
        <taxon>Flavobacteriaceae</taxon>
        <taxon>Flavobacterium</taxon>
    </lineage>
</organism>
<feature type="domain" description="HTH LytTR-type" evidence="3">
    <location>
        <begin position="180"/>
        <end position="274"/>
    </location>
</feature>
<dbReference type="SMART" id="SM00448">
    <property type="entry name" value="REC"/>
    <property type="match status" value="1"/>
</dbReference>
<keyword evidence="5" id="KW-1185">Reference proteome</keyword>